<feature type="non-terminal residue" evidence="2">
    <location>
        <position position="307"/>
    </location>
</feature>
<protein>
    <submittedName>
        <fullName evidence="2">DUF4037 domain-containing protein</fullName>
    </submittedName>
</protein>
<dbReference type="AlphaFoldDB" id="A0A9D1HC98"/>
<dbReference type="InterPro" id="IPR025117">
    <property type="entry name" value="DUF4037"/>
</dbReference>
<evidence type="ECO:0000313" key="3">
    <source>
        <dbReference type="Proteomes" id="UP000824159"/>
    </source>
</evidence>
<dbReference type="Proteomes" id="UP000824159">
    <property type="component" value="Unassembled WGS sequence"/>
</dbReference>
<gene>
    <name evidence="2" type="ORF">IAD12_01665</name>
</gene>
<proteinExistence type="predicted"/>
<reference evidence="2" key="1">
    <citation type="submission" date="2020-10" db="EMBL/GenBank/DDBJ databases">
        <authorList>
            <person name="Gilroy R."/>
        </authorList>
    </citation>
    <scope>NUCLEOTIDE SEQUENCE</scope>
    <source>
        <strain evidence="2">CHK176-22527</strain>
    </source>
</reference>
<dbReference type="EMBL" id="DVLX01000022">
    <property type="protein sequence ID" value="HIT98949.1"/>
    <property type="molecule type" value="Genomic_DNA"/>
</dbReference>
<comment type="caution">
    <text evidence="2">The sequence shown here is derived from an EMBL/GenBank/DDBJ whole genome shotgun (WGS) entry which is preliminary data.</text>
</comment>
<sequence length="307" mass="35280">MKGMELSKAYFEEYGREMIDSRLSMYREYMAVGLVGEGSECFGFDDQLSTDHDFGPAFCIWIPENLYDKAGAAIQEEYDRLPRDYMGYRRVTTAQGGGRVGLLTTEGFYRKFTGLDRAPADNMEWFRIPEHFLATAVNGQVFMDNFGEFSRIRTRLQAFYPEDVLKKKLAARCAVMAQSGQYNYGRSIKRGDSQAAYLACGEFVKTAMSALYLLNDTYMPYYKWVFRGAAEFTVLRDSLKRLKEITLIPDSVENGQKKEHLIESVCVDIGRELNRRGFTRTTEAFLQAHGEELMRNIGDNRLRNLHI</sequence>
<accession>A0A9D1HC98</accession>
<name>A0A9D1HC98_9FIRM</name>
<organism evidence="2 3">
    <name type="scientific">Candidatus Allocopromorpha excrementavium</name>
    <dbReference type="NCBI Taxonomy" id="2840741"/>
    <lineage>
        <taxon>Bacteria</taxon>
        <taxon>Bacillati</taxon>
        <taxon>Bacillota</taxon>
        <taxon>Clostridia</taxon>
        <taxon>Eubacteriales</taxon>
        <taxon>Eubacteriaceae</taxon>
        <taxon>Eubacteriaceae incertae sedis</taxon>
        <taxon>Candidatus Allocopromorpha</taxon>
    </lineage>
</organism>
<feature type="domain" description="DUF4037" evidence="1">
    <location>
        <begin position="125"/>
        <end position="224"/>
    </location>
</feature>
<evidence type="ECO:0000259" key="1">
    <source>
        <dbReference type="Pfam" id="PF13228"/>
    </source>
</evidence>
<reference evidence="2" key="2">
    <citation type="journal article" date="2021" name="PeerJ">
        <title>Extensive microbial diversity within the chicken gut microbiome revealed by metagenomics and culture.</title>
        <authorList>
            <person name="Gilroy R."/>
            <person name="Ravi A."/>
            <person name="Getino M."/>
            <person name="Pursley I."/>
            <person name="Horton D.L."/>
            <person name="Alikhan N.F."/>
            <person name="Baker D."/>
            <person name="Gharbi K."/>
            <person name="Hall N."/>
            <person name="Watson M."/>
            <person name="Adriaenssens E.M."/>
            <person name="Foster-Nyarko E."/>
            <person name="Jarju S."/>
            <person name="Secka A."/>
            <person name="Antonio M."/>
            <person name="Oren A."/>
            <person name="Chaudhuri R.R."/>
            <person name="La Ragione R."/>
            <person name="Hildebrand F."/>
            <person name="Pallen M.J."/>
        </authorList>
    </citation>
    <scope>NUCLEOTIDE SEQUENCE</scope>
    <source>
        <strain evidence="2">CHK176-22527</strain>
    </source>
</reference>
<dbReference type="Pfam" id="PF13228">
    <property type="entry name" value="DUF4037"/>
    <property type="match status" value="1"/>
</dbReference>
<evidence type="ECO:0000313" key="2">
    <source>
        <dbReference type="EMBL" id="HIT98949.1"/>
    </source>
</evidence>